<dbReference type="Pfam" id="PF14258">
    <property type="entry name" value="DUF4350"/>
    <property type="match status" value="1"/>
</dbReference>
<name>A0A0N0VIU6_9PSED</name>
<proteinExistence type="predicted"/>
<feature type="domain" description="DUF4350" evidence="1">
    <location>
        <begin position="42"/>
        <end position="233"/>
    </location>
</feature>
<organism evidence="2 3">
    <name type="scientific">Pseudomonas asplenii</name>
    <dbReference type="NCBI Taxonomy" id="53407"/>
    <lineage>
        <taxon>Bacteria</taxon>
        <taxon>Pseudomonadati</taxon>
        <taxon>Pseudomonadota</taxon>
        <taxon>Gammaproteobacteria</taxon>
        <taxon>Pseudomonadales</taxon>
        <taxon>Pseudomonadaceae</taxon>
        <taxon>Pseudomonas</taxon>
    </lineage>
</organism>
<keyword evidence="3" id="KW-1185">Reference proteome</keyword>
<dbReference type="STRING" id="50340.PF66_04851"/>
<dbReference type="PATRIC" id="fig|50340.43.peg.2152"/>
<protein>
    <recommendedName>
        <fullName evidence="1">DUF4350 domain-containing protein</fullName>
    </recommendedName>
</protein>
<dbReference type="Proteomes" id="UP000037931">
    <property type="component" value="Unassembled WGS sequence"/>
</dbReference>
<dbReference type="SUPFAM" id="SSF52317">
    <property type="entry name" value="Class I glutamine amidotransferase-like"/>
    <property type="match status" value="1"/>
</dbReference>
<dbReference type="AlphaFoldDB" id="A0A0N0VIU6"/>
<dbReference type="InterPro" id="IPR029062">
    <property type="entry name" value="Class_I_gatase-like"/>
</dbReference>
<gene>
    <name evidence="2" type="ORF">PF66_04851</name>
</gene>
<evidence type="ECO:0000313" key="2">
    <source>
        <dbReference type="EMBL" id="KPA88488.1"/>
    </source>
</evidence>
<comment type="caution">
    <text evidence="2">The sequence shown here is derived from an EMBL/GenBank/DDBJ whole genome shotgun (WGS) entry which is preliminary data.</text>
</comment>
<sequence>MKRRSWLLGTGLIGGLLLGLGLYVYHRVEPHEVVIDHGPSPEARAYPYLAAESFLRERGLAVSHANDLRILPDLEPRHHTLMLLGDRSDMTPRQADQVLNWARAGGRLLFVAQALWDPKLGRSGDLLLDRVQLRQTLSRDLKGDGPEPEDPYYPKLTRMYLEDEEAPAYFSFDTAFHLSDPKNLVQSWANSATSTHLMQMNYGLGSVTVLTDADLWTNAAIGRYDNAWLLWYLAQDSAVTLLFNTAHDSLFSLLLRYFPQALTALAALIALWLWHVGLRHGPLQAPAPKARRQLQEHLRASADFLLRRSGQQALLRVLQQDILRRARRRHPGFERLAVADQWQVLARLTRQPISAISQALRPRPKQRLSSADFSRQVAHLQTLRNAL</sequence>
<dbReference type="OrthoDB" id="6638317at2"/>
<reference evidence="2 3" key="1">
    <citation type="journal article" date="2015" name="PLoS ONE">
        <title>Rice-Infecting Pseudomonas Genomes Are Highly Accessorized and Harbor Multiple Putative Virulence Mechanisms to Cause Sheath Brown Rot.</title>
        <authorList>
            <person name="Quibod I.L."/>
            <person name="Grande G."/>
            <person name="Oreiro E.G."/>
            <person name="Borja F.N."/>
            <person name="Dossa G.S."/>
            <person name="Mauleon R."/>
            <person name="Cruz C.V."/>
            <person name="Oliva R."/>
        </authorList>
    </citation>
    <scope>NUCLEOTIDE SEQUENCE [LARGE SCALE GENOMIC DNA]</scope>
    <source>
        <strain evidence="2 3">IRRI 6609</strain>
    </source>
</reference>
<dbReference type="InterPro" id="IPR025646">
    <property type="entry name" value="DUF4350"/>
</dbReference>
<accession>A0A0N0VIU6</accession>
<evidence type="ECO:0000259" key="1">
    <source>
        <dbReference type="Pfam" id="PF14258"/>
    </source>
</evidence>
<dbReference type="EMBL" id="JSYZ01000019">
    <property type="protein sequence ID" value="KPA88488.1"/>
    <property type="molecule type" value="Genomic_DNA"/>
</dbReference>
<dbReference type="RefSeq" id="WP_054063991.1">
    <property type="nucleotide sequence ID" value="NZ_JSYZ01000019.1"/>
</dbReference>
<evidence type="ECO:0000313" key="3">
    <source>
        <dbReference type="Proteomes" id="UP000037931"/>
    </source>
</evidence>